<dbReference type="EMBL" id="ABNOCX020000018">
    <property type="protein sequence ID" value="EML7084996.1"/>
    <property type="molecule type" value="Genomic_DNA"/>
</dbReference>
<organism evidence="2">
    <name type="scientific">Klebsiella oxytoca</name>
    <dbReference type="NCBI Taxonomy" id="571"/>
    <lineage>
        <taxon>Bacteria</taxon>
        <taxon>Pseudomonadati</taxon>
        <taxon>Pseudomonadota</taxon>
        <taxon>Gammaproteobacteria</taxon>
        <taxon>Enterobacterales</taxon>
        <taxon>Enterobacteriaceae</taxon>
        <taxon>Klebsiella/Raoultella group</taxon>
        <taxon>Klebsiella</taxon>
    </lineage>
</organism>
<sequence length="32" mass="3616">MKQALALVEVRVLDHLIVGSKEIVSLAERVWL</sequence>
<dbReference type="InterPro" id="IPR025657">
    <property type="entry name" value="RadC_JAB"/>
</dbReference>
<comment type="caution">
    <text evidence="2">The sequence shown here is derived from an EMBL/GenBank/DDBJ whole genome shotgun (WGS) entry which is preliminary data.</text>
</comment>
<protein>
    <recommendedName>
        <fullName evidence="1">RadC-like JAB domain-containing protein</fullName>
    </recommendedName>
</protein>
<name>A0AAI9E2S2_KLEOX</name>
<feature type="domain" description="RadC-like JAB" evidence="1">
    <location>
        <begin position="1"/>
        <end position="29"/>
    </location>
</feature>
<reference evidence="2" key="1">
    <citation type="submission" date="2024-02" db="EMBL/GenBank/DDBJ databases">
        <authorList>
            <consortium name="Clinical and Environmental Microbiology Branch: Whole genome sequencing antimicrobial resistance pathogens in the healthcare setting"/>
        </authorList>
    </citation>
    <scope>NUCLEOTIDE SEQUENCE</scope>
    <source>
        <strain evidence="2">2023BB-00086</strain>
    </source>
</reference>
<dbReference type="AlphaFoldDB" id="A0AAI9E2S2"/>
<evidence type="ECO:0000259" key="1">
    <source>
        <dbReference type="Pfam" id="PF04002"/>
    </source>
</evidence>
<accession>A0AAI9E2S2</accession>
<gene>
    <name evidence="2" type="ORF">RYF40_005510</name>
</gene>
<proteinExistence type="predicted"/>
<dbReference type="Gene3D" id="3.40.140.10">
    <property type="entry name" value="Cytidine Deaminase, domain 2"/>
    <property type="match status" value="1"/>
</dbReference>
<dbReference type="Pfam" id="PF04002">
    <property type="entry name" value="RadC"/>
    <property type="match status" value="1"/>
</dbReference>
<evidence type="ECO:0000313" key="2">
    <source>
        <dbReference type="EMBL" id="EML7084996.1"/>
    </source>
</evidence>